<dbReference type="PROSITE" id="PS00455">
    <property type="entry name" value="AMP_BINDING"/>
    <property type="match status" value="1"/>
</dbReference>
<name>A0ABS2PG34_9BACL</name>
<dbReference type="EMBL" id="JAFBEC010000011">
    <property type="protein sequence ID" value="MBM7634289.1"/>
    <property type="molecule type" value="Genomic_DNA"/>
</dbReference>
<dbReference type="PANTHER" id="PTHR43767">
    <property type="entry name" value="LONG-CHAIN-FATTY-ACID--COA LIGASE"/>
    <property type="match status" value="1"/>
</dbReference>
<dbReference type="RefSeq" id="WP_204699036.1">
    <property type="nucleotide sequence ID" value="NZ_JAFBEC010000011.1"/>
</dbReference>
<dbReference type="InterPro" id="IPR025110">
    <property type="entry name" value="AMP-bd_C"/>
</dbReference>
<keyword evidence="3" id="KW-0436">Ligase</keyword>
<dbReference type="InterPro" id="IPR050237">
    <property type="entry name" value="ATP-dep_AMP-bd_enzyme"/>
</dbReference>
<feature type="domain" description="AMP-dependent synthetase/ligase" evidence="1">
    <location>
        <begin position="10"/>
        <end position="357"/>
    </location>
</feature>
<reference evidence="3 4" key="1">
    <citation type="submission" date="2021-01" db="EMBL/GenBank/DDBJ databases">
        <title>Genomic Encyclopedia of Type Strains, Phase IV (KMG-IV): sequencing the most valuable type-strain genomes for metagenomic binning, comparative biology and taxonomic classification.</title>
        <authorList>
            <person name="Goeker M."/>
        </authorList>
    </citation>
    <scope>NUCLEOTIDE SEQUENCE [LARGE SCALE GENOMIC DNA]</scope>
    <source>
        <strain evidence="3 4">DSM 25540</strain>
    </source>
</reference>
<dbReference type="Gene3D" id="3.30.300.30">
    <property type="match status" value="1"/>
</dbReference>
<dbReference type="GO" id="GO:0004467">
    <property type="term" value="F:long-chain fatty acid-CoA ligase activity"/>
    <property type="evidence" value="ECO:0007669"/>
    <property type="project" value="UniProtKB-EC"/>
</dbReference>
<protein>
    <submittedName>
        <fullName evidence="3">Long-chain acyl-CoA synthetase</fullName>
        <ecNumber evidence="3">6.2.1.3</ecNumber>
    </submittedName>
</protein>
<dbReference type="InterPro" id="IPR045851">
    <property type="entry name" value="AMP-bd_C_sf"/>
</dbReference>
<dbReference type="EC" id="6.2.1.3" evidence="3"/>
<evidence type="ECO:0000259" key="2">
    <source>
        <dbReference type="Pfam" id="PF13193"/>
    </source>
</evidence>
<evidence type="ECO:0000313" key="3">
    <source>
        <dbReference type="EMBL" id="MBM7634289.1"/>
    </source>
</evidence>
<comment type="caution">
    <text evidence="3">The sequence shown here is derived from an EMBL/GenBank/DDBJ whole genome shotgun (WGS) entry which is preliminary data.</text>
</comment>
<dbReference type="InterPro" id="IPR000873">
    <property type="entry name" value="AMP-dep_synth/lig_dom"/>
</dbReference>
<keyword evidence="4" id="KW-1185">Reference proteome</keyword>
<dbReference type="Gene3D" id="3.40.50.12780">
    <property type="entry name" value="N-terminal domain of ligase-like"/>
    <property type="match status" value="1"/>
</dbReference>
<accession>A0ABS2PG34</accession>
<evidence type="ECO:0000259" key="1">
    <source>
        <dbReference type="Pfam" id="PF00501"/>
    </source>
</evidence>
<dbReference type="InterPro" id="IPR020845">
    <property type="entry name" value="AMP-binding_CS"/>
</dbReference>
<gene>
    <name evidence="3" type="ORF">JOD17_003391</name>
</gene>
<dbReference type="Pfam" id="PF00501">
    <property type="entry name" value="AMP-binding"/>
    <property type="match status" value="1"/>
</dbReference>
<sequence length="494" mass="55678">MNIVAPIFDYAEKNPDQLAIVDERSTTSYRTLAYTMGQVMIGLNKYNKPQMTVGVLAHTHREVIETLCGAVAAGHIIVVLDPKWSQKQLKESLKHVDILFIDEQFRDLVRNHTTVDVIPYRTGESISTFYYTDWRDLHTGTFPTLAVGDTEPFYIGFTSGTTSNPKSFIRHHQSWIESFTACHSVFKIDQNSHVVAPGSIAHSLFLFAVFHALFNGATLYVLNQYSSTKSLKLIQNHPVSHMYLVPTMAESLLASLEPSEQHTQPVSLITSGDKLTTETKGRLQNAWPDVQLFEFYGASELSFVSVSTPSDHLRNPESVGKPFPSVQLEIRDDSGNPLPPEQIGTLHVKSNMLFSGYINDDNETANVLIDDWAVTGDLAKLSHDGDLYLVGRKKNRIISGGWNIFPEKIETIVKTYSSLHEVAVIGLQSRFWGEIPVLVITEQSNDDQQSTLRSIYKEHLPRHEWPRRTYTIDAFPYTSSGKIARARLKELIQR</sequence>
<dbReference type="InterPro" id="IPR042099">
    <property type="entry name" value="ANL_N_sf"/>
</dbReference>
<dbReference type="PANTHER" id="PTHR43767:SF10">
    <property type="entry name" value="SURFACTIN SYNTHASE SUBUNIT 1"/>
    <property type="match status" value="1"/>
</dbReference>
<proteinExistence type="predicted"/>
<dbReference type="SUPFAM" id="SSF56801">
    <property type="entry name" value="Acetyl-CoA synthetase-like"/>
    <property type="match status" value="1"/>
</dbReference>
<organism evidence="3 4">
    <name type="scientific">Geomicrobium sediminis</name>
    <dbReference type="NCBI Taxonomy" id="1347788"/>
    <lineage>
        <taxon>Bacteria</taxon>
        <taxon>Bacillati</taxon>
        <taxon>Bacillota</taxon>
        <taxon>Bacilli</taxon>
        <taxon>Bacillales</taxon>
        <taxon>Geomicrobium</taxon>
    </lineage>
</organism>
<dbReference type="Proteomes" id="UP000741863">
    <property type="component" value="Unassembled WGS sequence"/>
</dbReference>
<evidence type="ECO:0000313" key="4">
    <source>
        <dbReference type="Proteomes" id="UP000741863"/>
    </source>
</evidence>
<feature type="domain" description="AMP-binding enzyme C-terminal" evidence="2">
    <location>
        <begin position="408"/>
        <end position="482"/>
    </location>
</feature>
<dbReference type="Pfam" id="PF13193">
    <property type="entry name" value="AMP-binding_C"/>
    <property type="match status" value="1"/>
</dbReference>